<dbReference type="PROSITE" id="PS50206">
    <property type="entry name" value="RHODANESE_3"/>
    <property type="match status" value="1"/>
</dbReference>
<dbReference type="PANTHER" id="PTHR44086">
    <property type="entry name" value="THIOSULFATE SULFURTRANSFERASE RDL2, MITOCHONDRIAL-RELATED"/>
    <property type="match status" value="1"/>
</dbReference>
<dbReference type="Gene3D" id="3.40.250.10">
    <property type="entry name" value="Rhodanese-like domain"/>
    <property type="match status" value="1"/>
</dbReference>
<feature type="domain" description="Rhodanese" evidence="1">
    <location>
        <begin position="32"/>
        <end position="131"/>
    </location>
</feature>
<proteinExistence type="predicted"/>
<dbReference type="SMART" id="SM00450">
    <property type="entry name" value="RHOD"/>
    <property type="match status" value="1"/>
</dbReference>
<dbReference type="SUPFAM" id="SSF52821">
    <property type="entry name" value="Rhodanese/Cell cycle control phosphatase"/>
    <property type="match status" value="1"/>
</dbReference>
<evidence type="ECO:0000313" key="4">
    <source>
        <dbReference type="RefSeq" id="XP_032801331.1"/>
    </source>
</evidence>
<dbReference type="KEGG" id="pmrn:116938331"/>
<gene>
    <name evidence="3 4" type="primary">LOC116938331</name>
</gene>
<sequence>MQVVRRLWATLSRSSTMTDKVVTYEELVSLLAAGSIRLFDVRSPEEVAKGKISTSAINIPVSELESALSLPVADFSLKYGVPKPEPSDSDVVFHCGVGVRSQRALDTATRLGYTRVRHFPGGYNEWKSKQSK</sequence>
<name>A0AAJ7SMD5_PETMA</name>
<evidence type="ECO:0000313" key="3">
    <source>
        <dbReference type="RefSeq" id="XP_032801330.1"/>
    </source>
</evidence>
<evidence type="ECO:0000313" key="2">
    <source>
        <dbReference type="Proteomes" id="UP001318040"/>
    </source>
</evidence>
<protein>
    <submittedName>
        <fullName evidence="3 4">Thiosulfate:glutathione sulfurtransferase-like isoform X1</fullName>
    </submittedName>
</protein>
<dbReference type="AlphaFoldDB" id="A0AAJ7SMD5"/>
<keyword evidence="2" id="KW-1185">Reference proteome</keyword>
<dbReference type="PANTHER" id="PTHR44086:SF10">
    <property type="entry name" value="THIOSULFATE SULFURTRANSFERASE_RHODANESE-LIKE DOMAIN-CONTAINING PROTEIN 3"/>
    <property type="match status" value="1"/>
</dbReference>
<accession>A0AAJ7SMD5</accession>
<dbReference type="RefSeq" id="XP_032801331.1">
    <property type="nucleotide sequence ID" value="XM_032945440.1"/>
</dbReference>
<dbReference type="Pfam" id="PF00581">
    <property type="entry name" value="Rhodanese"/>
    <property type="match status" value="1"/>
</dbReference>
<organism evidence="2 3">
    <name type="scientific">Petromyzon marinus</name>
    <name type="common">Sea lamprey</name>
    <dbReference type="NCBI Taxonomy" id="7757"/>
    <lineage>
        <taxon>Eukaryota</taxon>
        <taxon>Metazoa</taxon>
        <taxon>Chordata</taxon>
        <taxon>Craniata</taxon>
        <taxon>Vertebrata</taxon>
        <taxon>Cyclostomata</taxon>
        <taxon>Hyperoartia</taxon>
        <taxon>Petromyzontiformes</taxon>
        <taxon>Petromyzontidae</taxon>
        <taxon>Petromyzon</taxon>
    </lineage>
</organism>
<dbReference type="Proteomes" id="UP001318040">
    <property type="component" value="Unplaced"/>
</dbReference>
<dbReference type="InterPro" id="IPR036873">
    <property type="entry name" value="Rhodanese-like_dom_sf"/>
</dbReference>
<dbReference type="RefSeq" id="XP_032801330.1">
    <property type="nucleotide sequence ID" value="XM_032945439.1"/>
</dbReference>
<dbReference type="InterPro" id="IPR001763">
    <property type="entry name" value="Rhodanese-like_dom"/>
</dbReference>
<evidence type="ECO:0000259" key="1">
    <source>
        <dbReference type="PROSITE" id="PS50206"/>
    </source>
</evidence>
<reference evidence="3 4" key="1">
    <citation type="submission" date="2025-04" db="UniProtKB">
        <authorList>
            <consortium name="RefSeq"/>
        </authorList>
    </citation>
    <scope>IDENTIFICATION</scope>
    <source>
        <tissue evidence="3 4">Sperm</tissue>
    </source>
</reference>